<dbReference type="InterPro" id="IPR036390">
    <property type="entry name" value="WH_DNA-bd_sf"/>
</dbReference>
<reference evidence="6 7" key="1">
    <citation type="submission" date="2014-03" db="EMBL/GenBank/DDBJ databases">
        <title>The draft genome sequence of Thalassospira mesophila JCM 18969.</title>
        <authorList>
            <person name="Lai Q."/>
            <person name="Shao Z."/>
        </authorList>
    </citation>
    <scope>NUCLEOTIDE SEQUENCE [LARGE SCALE GENOMIC DNA]</scope>
    <source>
        <strain evidence="6 7">JCM 18969</strain>
    </source>
</reference>
<dbReference type="EMBL" id="JFKA01000002">
    <property type="protein sequence ID" value="OSQ39871.1"/>
    <property type="molecule type" value="Genomic_DNA"/>
</dbReference>
<evidence type="ECO:0000313" key="7">
    <source>
        <dbReference type="Proteomes" id="UP000193391"/>
    </source>
</evidence>
<keyword evidence="4" id="KW-0804">Transcription</keyword>
<evidence type="ECO:0000259" key="5">
    <source>
        <dbReference type="PROSITE" id="PS50931"/>
    </source>
</evidence>
<accession>A0A1Y2L314</accession>
<dbReference type="FunFam" id="1.10.10.10:FF:000001">
    <property type="entry name" value="LysR family transcriptional regulator"/>
    <property type="match status" value="1"/>
</dbReference>
<dbReference type="GO" id="GO:0006351">
    <property type="term" value="P:DNA-templated transcription"/>
    <property type="evidence" value="ECO:0007669"/>
    <property type="project" value="TreeGrafter"/>
</dbReference>
<evidence type="ECO:0000256" key="2">
    <source>
        <dbReference type="ARBA" id="ARBA00023015"/>
    </source>
</evidence>
<dbReference type="PRINTS" id="PR00039">
    <property type="entry name" value="HTHLYSR"/>
</dbReference>
<dbReference type="InterPro" id="IPR036388">
    <property type="entry name" value="WH-like_DNA-bd_sf"/>
</dbReference>
<dbReference type="Gene3D" id="3.40.190.290">
    <property type="match status" value="1"/>
</dbReference>
<dbReference type="SUPFAM" id="SSF46785">
    <property type="entry name" value="Winged helix' DNA-binding domain"/>
    <property type="match status" value="1"/>
</dbReference>
<evidence type="ECO:0000256" key="1">
    <source>
        <dbReference type="ARBA" id="ARBA00009437"/>
    </source>
</evidence>
<evidence type="ECO:0000256" key="4">
    <source>
        <dbReference type="ARBA" id="ARBA00023163"/>
    </source>
</evidence>
<dbReference type="CDD" id="cd08422">
    <property type="entry name" value="PBP2_CrgA_like"/>
    <property type="match status" value="1"/>
</dbReference>
<dbReference type="InterPro" id="IPR005119">
    <property type="entry name" value="LysR_subst-bd"/>
</dbReference>
<dbReference type="GO" id="GO:0003700">
    <property type="term" value="F:DNA-binding transcription factor activity"/>
    <property type="evidence" value="ECO:0007669"/>
    <property type="project" value="InterPro"/>
</dbReference>
<name>A0A1Y2L314_9PROT</name>
<dbReference type="InterPro" id="IPR000847">
    <property type="entry name" value="LysR_HTH_N"/>
</dbReference>
<dbReference type="PANTHER" id="PTHR30537">
    <property type="entry name" value="HTH-TYPE TRANSCRIPTIONAL REGULATOR"/>
    <property type="match status" value="1"/>
</dbReference>
<dbReference type="GO" id="GO:0043565">
    <property type="term" value="F:sequence-specific DNA binding"/>
    <property type="evidence" value="ECO:0007669"/>
    <property type="project" value="TreeGrafter"/>
</dbReference>
<dbReference type="STRING" id="1293891.TMES_05305"/>
<dbReference type="OrthoDB" id="9812435at2"/>
<dbReference type="Proteomes" id="UP000193391">
    <property type="component" value="Unassembled WGS sequence"/>
</dbReference>
<evidence type="ECO:0000256" key="3">
    <source>
        <dbReference type="ARBA" id="ARBA00023125"/>
    </source>
</evidence>
<dbReference type="PANTHER" id="PTHR30537:SF5">
    <property type="entry name" value="HTH-TYPE TRANSCRIPTIONAL ACTIVATOR TTDR-RELATED"/>
    <property type="match status" value="1"/>
</dbReference>
<dbReference type="Pfam" id="PF00126">
    <property type="entry name" value="HTH_1"/>
    <property type="match status" value="1"/>
</dbReference>
<keyword evidence="2" id="KW-0805">Transcription regulation</keyword>
<dbReference type="SUPFAM" id="SSF53850">
    <property type="entry name" value="Periplasmic binding protein-like II"/>
    <property type="match status" value="1"/>
</dbReference>
<dbReference type="InterPro" id="IPR058163">
    <property type="entry name" value="LysR-type_TF_proteobact-type"/>
</dbReference>
<proteinExistence type="inferred from homology"/>
<dbReference type="PROSITE" id="PS50931">
    <property type="entry name" value="HTH_LYSR"/>
    <property type="match status" value="1"/>
</dbReference>
<protein>
    <submittedName>
        <fullName evidence="6">LysR family transcriptional regulator</fullName>
    </submittedName>
</protein>
<keyword evidence="3" id="KW-0238">DNA-binding</keyword>
<dbReference type="AlphaFoldDB" id="A0A1Y2L314"/>
<keyword evidence="7" id="KW-1185">Reference proteome</keyword>
<comment type="caution">
    <text evidence="6">The sequence shown here is derived from an EMBL/GenBank/DDBJ whole genome shotgun (WGS) entry which is preliminary data.</text>
</comment>
<evidence type="ECO:0000313" key="6">
    <source>
        <dbReference type="EMBL" id="OSQ39871.1"/>
    </source>
</evidence>
<dbReference type="Gene3D" id="1.10.10.10">
    <property type="entry name" value="Winged helix-like DNA-binding domain superfamily/Winged helix DNA-binding domain"/>
    <property type="match status" value="1"/>
</dbReference>
<feature type="domain" description="HTH lysR-type" evidence="5">
    <location>
        <begin position="1"/>
        <end position="61"/>
    </location>
</feature>
<organism evidence="6 7">
    <name type="scientific">Thalassospira mesophila</name>
    <dbReference type="NCBI Taxonomy" id="1293891"/>
    <lineage>
        <taxon>Bacteria</taxon>
        <taxon>Pseudomonadati</taxon>
        <taxon>Pseudomonadota</taxon>
        <taxon>Alphaproteobacteria</taxon>
        <taxon>Rhodospirillales</taxon>
        <taxon>Thalassospiraceae</taxon>
        <taxon>Thalassospira</taxon>
    </lineage>
</organism>
<dbReference type="Pfam" id="PF03466">
    <property type="entry name" value="LysR_substrate"/>
    <property type="match status" value="1"/>
</dbReference>
<dbReference type="FunFam" id="3.40.190.290:FF:000001">
    <property type="entry name" value="Transcriptional regulator, LysR family"/>
    <property type="match status" value="1"/>
</dbReference>
<gene>
    <name evidence="6" type="ORF">TMES_05305</name>
</gene>
<sequence length="327" mass="36158">MLIGNLDGMTVFARVVEEQSFSGAARKLGMSKSAVSKHVTKLEDSLGIRLLNRTTRRLSLTDAGSTFYLHCARIVEEIETAEHALTDLRGTPRGILRISAPLTFGQRFLPNVIADFMELYPGLKVDIHLADHMVDLVAEGFDMAVRITRLRDSSMIARKLADFNGQLVASPDYLAKRGMPRKPADLSDHDVIAYTNVPNPNVWEFEGTDGPTSVRVNPVLWCNNGEFTAVAAKRGLGIAAEPEFIIAEALHSGELVPVMPEYSTRLGGGIYAVYPERRHLPTKVRLFIDFLVKRFNDGLATEMRGPCAKINKVEHQGRDVLSDVLES</sequence>
<comment type="similarity">
    <text evidence="1">Belongs to the LysR transcriptional regulatory family.</text>
</comment>